<feature type="domain" description="Fibronectin type-III" evidence="24">
    <location>
        <begin position="127"/>
        <end position="213"/>
    </location>
</feature>
<dbReference type="AlphaFoldDB" id="K9IYP2"/>
<evidence type="ECO:0000256" key="2">
    <source>
        <dbReference type="ARBA" id="ARBA00004371"/>
    </source>
</evidence>
<keyword evidence="17" id="KW-0325">Glycoprotein</keyword>
<evidence type="ECO:0000256" key="17">
    <source>
        <dbReference type="ARBA" id="ARBA00023180"/>
    </source>
</evidence>
<sequence>MITVLGVTTLVLVAGPPRVFSSAAGGAHLKPPHSVEVSITDDTFILQWASGSDPGGNVTFSADYQTLTMSNWMKLPGCQYIASTNCDFSSLKISVYDEVKLRVRAEEGNSTSPWRELGPFIPYEEARIGPPKVHLEAEDKAIIITISPPGGKDSLMWAMDKSRFKYSIVSWRSPSGAQVPRETPYPRYLMSNLSPETTYCVKVKARLYLRRRPAVESPVYCVNTTVESVDKLPAPENVRVSGEEQAYVLQWNHTLENATFQAQWLYAFLKKTENYEAEWAQVPNCENVRAAWCVVPRNAFGKGIYFLRVRASQGNRTSPWSEETEFDTDSQTVIPPPVMVLKAVNNSLRVYVGSQSKSAHQRYPLTYEIIFWEKTSNAERKIVEKRTDFAIPNLKELTVYCVKARALLQSRKWNNSSEFGETVCERTKPGKSPSTWLVAVTCAVFAVAAALCALQCLRRLVDYVFFPNHTPPSAIDQYVSEQSLKNILLSTSEEQTEKCFIIENMDTVATVEEANQTGEGHKAYSSQTSEDSGNYSNEEESGGRANHDLAQEDCLWRGGARRRTACGGSER</sequence>
<feature type="region of interest" description="Disordered" evidence="21">
    <location>
        <begin position="515"/>
        <end position="549"/>
    </location>
</feature>
<dbReference type="PANTHER" id="PTHR20859">
    <property type="entry name" value="INTERFERON/INTERLEUKIN RECEPTOR"/>
    <property type="match status" value="1"/>
</dbReference>
<dbReference type="GO" id="GO:0005886">
    <property type="term" value="C:plasma membrane"/>
    <property type="evidence" value="ECO:0007669"/>
    <property type="project" value="UniProtKB-SubCell"/>
</dbReference>
<keyword evidence="13 22" id="KW-1133">Transmembrane helix</keyword>
<dbReference type="PANTHER" id="PTHR20859:SF54">
    <property type="entry name" value="INTERFERON ALPHA_BETA RECEPTOR 1"/>
    <property type="match status" value="1"/>
</dbReference>
<reference evidence="25" key="1">
    <citation type="submission" date="2012-11" db="EMBL/GenBank/DDBJ databases">
        <title>The Vampirome: Transcriptome and Proteome Analysis of the Submandibular and Accessory Glands of the Vampire Bat and Vector of Human Rabies, Desmodus rotundus.</title>
        <authorList>
            <person name="Francischetti I.M.B."/>
            <person name="Assumpcao T.C.F."/>
            <person name="Ma D."/>
            <person name="Vicente E.C."/>
            <person name="Ribeiro J.M.C."/>
        </authorList>
    </citation>
    <scope>NUCLEOTIDE SEQUENCE</scope>
    <source>
        <tissue evidence="25">Salivary gland</tissue>
    </source>
</reference>
<keyword evidence="18" id="KW-0458">Lysosome</keyword>
<evidence type="ECO:0000256" key="5">
    <source>
        <dbReference type="ARBA" id="ARBA00016784"/>
    </source>
</evidence>
<protein>
    <recommendedName>
        <fullName evidence="5">Interferon alpha/beta receptor 1</fullName>
    </recommendedName>
    <alternativeName>
        <fullName evidence="19">Type I interferon receptor 1</fullName>
    </alternativeName>
</protein>
<evidence type="ECO:0000256" key="9">
    <source>
        <dbReference type="ARBA" id="ARBA00022729"/>
    </source>
</evidence>
<evidence type="ECO:0000256" key="15">
    <source>
        <dbReference type="ARBA" id="ARBA00023157"/>
    </source>
</evidence>
<dbReference type="InterPro" id="IPR036116">
    <property type="entry name" value="FN3_sf"/>
</dbReference>
<evidence type="ECO:0000256" key="11">
    <source>
        <dbReference type="ARBA" id="ARBA00022753"/>
    </source>
</evidence>
<dbReference type="Pfam" id="PF09294">
    <property type="entry name" value="Interfer-bind"/>
    <property type="match status" value="2"/>
</dbReference>
<accession>K9IYP2</accession>
<feature type="chain" id="PRO_5003931522" description="Interferon alpha/beta receptor 1" evidence="23">
    <location>
        <begin position="22"/>
        <end position="571"/>
    </location>
</feature>
<keyword evidence="10" id="KW-0677">Repeat</keyword>
<feature type="signal peptide" evidence="23">
    <location>
        <begin position="1"/>
        <end position="21"/>
    </location>
</feature>
<feature type="compositionally biased region" description="Polar residues" evidence="21">
    <location>
        <begin position="515"/>
        <end position="536"/>
    </location>
</feature>
<keyword evidence="16 25" id="KW-0675">Receptor</keyword>
<dbReference type="GO" id="GO:0009615">
    <property type="term" value="P:response to virus"/>
    <property type="evidence" value="ECO:0007669"/>
    <property type="project" value="UniProtKB-ARBA"/>
</dbReference>
<keyword evidence="9 23" id="KW-0732">Signal</keyword>
<dbReference type="InterPro" id="IPR003961">
    <property type="entry name" value="FN3_dom"/>
</dbReference>
<evidence type="ECO:0000256" key="14">
    <source>
        <dbReference type="ARBA" id="ARBA00023136"/>
    </source>
</evidence>
<dbReference type="GO" id="GO:0019955">
    <property type="term" value="F:cytokine binding"/>
    <property type="evidence" value="ECO:0007669"/>
    <property type="project" value="UniProtKB-ARBA"/>
</dbReference>
<dbReference type="GO" id="GO:0009893">
    <property type="term" value="P:positive regulation of metabolic process"/>
    <property type="evidence" value="ECO:0007669"/>
    <property type="project" value="UniProtKB-ARBA"/>
</dbReference>
<evidence type="ECO:0000256" key="16">
    <source>
        <dbReference type="ARBA" id="ARBA00023170"/>
    </source>
</evidence>
<keyword evidence="11" id="KW-0967">Endosome</keyword>
<dbReference type="EMBL" id="GABZ01005259">
    <property type="protein sequence ID" value="JAA48266.1"/>
    <property type="molecule type" value="mRNA"/>
</dbReference>
<keyword evidence="6" id="KW-1003">Cell membrane</keyword>
<keyword evidence="14 22" id="KW-0472">Membrane</keyword>
<evidence type="ECO:0000256" key="6">
    <source>
        <dbReference type="ARBA" id="ARBA00022475"/>
    </source>
</evidence>
<dbReference type="Gene3D" id="2.60.40.10">
    <property type="entry name" value="Immunoglobulins"/>
    <property type="match status" value="4"/>
</dbReference>
<dbReference type="InterPro" id="IPR013783">
    <property type="entry name" value="Ig-like_fold"/>
</dbReference>
<evidence type="ECO:0000256" key="18">
    <source>
        <dbReference type="ARBA" id="ARBA00023228"/>
    </source>
</evidence>
<keyword evidence="8 22" id="KW-0812">Transmembrane</keyword>
<keyword evidence="7" id="KW-0597">Phosphoprotein</keyword>
<feature type="domain" description="Fibronectin type-III" evidence="24">
    <location>
        <begin position="29"/>
        <end position="110"/>
    </location>
</feature>
<dbReference type="SMART" id="SM00060">
    <property type="entry name" value="FN3"/>
    <property type="match status" value="3"/>
</dbReference>
<evidence type="ECO:0000256" key="22">
    <source>
        <dbReference type="SAM" id="Phobius"/>
    </source>
</evidence>
<evidence type="ECO:0000259" key="24">
    <source>
        <dbReference type="SMART" id="SM00060"/>
    </source>
</evidence>
<dbReference type="FunFam" id="2.60.40.10:FF:001548">
    <property type="entry name" value="Interferon receptor 1 isoform 4"/>
    <property type="match status" value="1"/>
</dbReference>
<keyword evidence="12" id="KW-0832">Ubl conjugation</keyword>
<evidence type="ECO:0000256" key="13">
    <source>
        <dbReference type="ARBA" id="ARBA00022989"/>
    </source>
</evidence>
<dbReference type="GO" id="GO:0004905">
    <property type="term" value="F:type I interferon receptor activity"/>
    <property type="evidence" value="ECO:0007669"/>
    <property type="project" value="TreeGrafter"/>
</dbReference>
<evidence type="ECO:0000256" key="8">
    <source>
        <dbReference type="ARBA" id="ARBA00022692"/>
    </source>
</evidence>
<evidence type="ECO:0000256" key="1">
    <source>
        <dbReference type="ARBA" id="ARBA00004251"/>
    </source>
</evidence>
<evidence type="ECO:0000256" key="12">
    <source>
        <dbReference type="ARBA" id="ARBA00022843"/>
    </source>
</evidence>
<dbReference type="SUPFAM" id="SSF49265">
    <property type="entry name" value="Fibronectin type III"/>
    <property type="match status" value="4"/>
</dbReference>
<feature type="domain" description="Fibronectin type-III" evidence="24">
    <location>
        <begin position="232"/>
        <end position="414"/>
    </location>
</feature>
<evidence type="ECO:0000256" key="23">
    <source>
        <dbReference type="SAM" id="SignalP"/>
    </source>
</evidence>
<dbReference type="GO" id="GO:0005770">
    <property type="term" value="C:late endosome"/>
    <property type="evidence" value="ECO:0007669"/>
    <property type="project" value="UniProtKB-SubCell"/>
</dbReference>
<dbReference type="InterPro" id="IPR050650">
    <property type="entry name" value="Type-II_Cytokine-TF_Rcpt"/>
</dbReference>
<dbReference type="Pfam" id="PF01108">
    <property type="entry name" value="Tissue_fac"/>
    <property type="match status" value="1"/>
</dbReference>
<dbReference type="InterPro" id="IPR015373">
    <property type="entry name" value="Interferon/interleukin_rcp_dom"/>
</dbReference>
<evidence type="ECO:0000256" key="10">
    <source>
        <dbReference type="ARBA" id="ARBA00022737"/>
    </source>
</evidence>
<evidence type="ECO:0000256" key="7">
    <source>
        <dbReference type="ARBA" id="ARBA00022553"/>
    </source>
</evidence>
<comment type="subcellular location">
    <subcellularLocation>
        <location evidence="1">Cell membrane</location>
        <topology evidence="1">Single-pass type I membrane protein</topology>
    </subcellularLocation>
    <subcellularLocation>
        <location evidence="3">Late endosome</location>
    </subcellularLocation>
    <subcellularLocation>
        <location evidence="2">Lysosome</location>
    </subcellularLocation>
</comment>
<evidence type="ECO:0000256" key="19">
    <source>
        <dbReference type="ARBA" id="ARBA00032112"/>
    </source>
</evidence>
<evidence type="ECO:0000256" key="3">
    <source>
        <dbReference type="ARBA" id="ARBA00004603"/>
    </source>
</evidence>
<evidence type="ECO:0000256" key="4">
    <source>
        <dbReference type="ARBA" id="ARBA00005399"/>
    </source>
</evidence>
<evidence type="ECO:0000256" key="21">
    <source>
        <dbReference type="SAM" id="MobiDB-lite"/>
    </source>
</evidence>
<proteinExistence type="evidence at transcript level"/>
<name>K9IYP2_DESRO</name>
<keyword evidence="15" id="KW-1015">Disulfide bond</keyword>
<evidence type="ECO:0000256" key="20">
    <source>
        <dbReference type="ARBA" id="ARBA00064230"/>
    </source>
</evidence>
<dbReference type="GO" id="GO:0005764">
    <property type="term" value="C:lysosome"/>
    <property type="evidence" value="ECO:0007669"/>
    <property type="project" value="UniProtKB-SubCell"/>
</dbReference>
<dbReference type="FunFam" id="2.60.40.10:FF:000842">
    <property type="entry name" value="Interferon receptor 1 isoform 4"/>
    <property type="match status" value="1"/>
</dbReference>
<organism evidence="25">
    <name type="scientific">Desmodus rotundus</name>
    <name type="common">Vampire bat</name>
    <dbReference type="NCBI Taxonomy" id="9430"/>
    <lineage>
        <taxon>Eukaryota</taxon>
        <taxon>Metazoa</taxon>
        <taxon>Chordata</taxon>
        <taxon>Craniata</taxon>
        <taxon>Vertebrata</taxon>
        <taxon>Euteleostomi</taxon>
        <taxon>Mammalia</taxon>
        <taxon>Eutheria</taxon>
        <taxon>Laurasiatheria</taxon>
        <taxon>Chiroptera</taxon>
        <taxon>Yangochiroptera</taxon>
        <taxon>Phyllostomidae</taxon>
        <taxon>Desmodontinae</taxon>
        <taxon>Desmodus</taxon>
    </lineage>
</organism>
<comment type="similarity">
    <text evidence="4">Belongs to the type II cytokine receptor family.</text>
</comment>
<evidence type="ECO:0000313" key="25">
    <source>
        <dbReference type="EMBL" id="JAA48266.1"/>
    </source>
</evidence>
<comment type="subunit">
    <text evidence="20">Heterodimer with IFNAR2; forming the receptor for type I interferon. Interacts with TYK2. Interacts with STAT1 and STAT2; the interaction requires its phosphorylation at Tyr-482. Interacts (serine-phosphorylated form) with FBXW11, the substrate recognition component of a SCF (SKP1-CUL1-F-box protein) E3 ubiquitin-protein ligase complex. Interacts with SHMT2; this promotes interaction with ABRAXAS2 and the BRISC complex. Interacts with TRIM10; this interaction prevents association between IFNAR1 and TYK2.</text>
</comment>
<feature type="transmembrane region" description="Helical" evidence="22">
    <location>
        <begin position="436"/>
        <end position="457"/>
    </location>
</feature>